<evidence type="ECO:0000256" key="1">
    <source>
        <dbReference type="ARBA" id="ARBA00005125"/>
    </source>
</evidence>
<feature type="domain" description="NAD-dependent epimerase/dehydratase" evidence="3">
    <location>
        <begin position="3"/>
        <end position="217"/>
    </location>
</feature>
<dbReference type="KEGG" id="mech:Q9L42_000740"/>
<dbReference type="EMBL" id="CP157743">
    <property type="protein sequence ID" value="XBS20689.1"/>
    <property type="molecule type" value="Genomic_DNA"/>
</dbReference>
<protein>
    <submittedName>
        <fullName evidence="4">NAD(P)-dependent oxidoreductase</fullName>
    </submittedName>
</protein>
<evidence type="ECO:0000259" key="3">
    <source>
        <dbReference type="Pfam" id="PF01370"/>
    </source>
</evidence>
<name>A0AAU7NUM6_9GAMM</name>
<gene>
    <name evidence="4" type="ORF">Q9L42_000740</name>
</gene>
<dbReference type="AlphaFoldDB" id="A0AAU7NUM6"/>
<dbReference type="SUPFAM" id="SSF51735">
    <property type="entry name" value="NAD(P)-binding Rossmann-fold domains"/>
    <property type="match status" value="1"/>
</dbReference>
<comment type="similarity">
    <text evidence="2">Belongs to the NAD(P)-dependent epimerase/dehydratase family.</text>
</comment>
<organism evidence="4 5">
    <name type="scientific">Methylomarinum roseum</name>
    <dbReference type="NCBI Taxonomy" id="3067653"/>
    <lineage>
        <taxon>Bacteria</taxon>
        <taxon>Pseudomonadati</taxon>
        <taxon>Pseudomonadota</taxon>
        <taxon>Gammaproteobacteria</taxon>
        <taxon>Methylococcales</taxon>
        <taxon>Methylococcaceae</taxon>
        <taxon>Methylomarinum</taxon>
    </lineage>
</organism>
<reference evidence="4 5" key="1">
    <citation type="journal article" date="2024" name="Microbiology">
        <title>Methylomarinum rosea sp. nov., a novel halophilic methanotrophic bacterium from the hypersaline Lake Elton.</title>
        <authorList>
            <person name="Suleimanov R.Z."/>
            <person name="Oshkin I.Y."/>
            <person name="Danilova O.V."/>
            <person name="Suzina N.E."/>
            <person name="Dedysh S.N."/>
        </authorList>
    </citation>
    <scope>NUCLEOTIDE SEQUENCE [LARGE SCALE GENOMIC DNA]</scope>
    <source>
        <strain evidence="4 5">Ch1-1</strain>
    </source>
</reference>
<evidence type="ECO:0000256" key="2">
    <source>
        <dbReference type="ARBA" id="ARBA00007637"/>
    </source>
</evidence>
<dbReference type="RefSeq" id="WP_305906539.1">
    <property type="nucleotide sequence ID" value="NZ_CP157743.1"/>
</dbReference>
<dbReference type="Proteomes" id="UP001225378">
    <property type="component" value="Chromosome"/>
</dbReference>
<evidence type="ECO:0000313" key="4">
    <source>
        <dbReference type="EMBL" id="XBS20689.1"/>
    </source>
</evidence>
<accession>A0AAU7NUM6</accession>
<sequence>MKILVTGATGFLGSHLVPYLLAQEHEVACLSRQASNAIEGLSCSRTWTVDENGAGFREAVSEFLPDVVVHLAAHYVSEHRYEDVGALVKSNVEFGAYLLDAMSEAGCGALVYAGTSWQHYRNEGYCPVNLYAATKQAFSTLAEYYLSSTGLRLLELHLYDSYGEGDPRLKLLNLLKLYAESNDILDMSGGEQRIHLVHINDLCKGFKIACARVPELAKGERRIYRLPSARAVTIKELVDSFNALNPDNPVRVRWGARSYREREVFRPWEEAECLPGWRPAIELSDGLRRLRQAATNNND</sequence>
<dbReference type="Gene3D" id="3.40.50.720">
    <property type="entry name" value="NAD(P)-binding Rossmann-like Domain"/>
    <property type="match status" value="1"/>
</dbReference>
<comment type="pathway">
    <text evidence="1">Bacterial outer membrane biogenesis; LPS O-antigen biosynthesis.</text>
</comment>
<dbReference type="Pfam" id="PF01370">
    <property type="entry name" value="Epimerase"/>
    <property type="match status" value="1"/>
</dbReference>
<dbReference type="PANTHER" id="PTHR43000">
    <property type="entry name" value="DTDP-D-GLUCOSE 4,6-DEHYDRATASE-RELATED"/>
    <property type="match status" value="1"/>
</dbReference>
<dbReference type="InterPro" id="IPR001509">
    <property type="entry name" value="Epimerase_deHydtase"/>
</dbReference>
<evidence type="ECO:0000313" key="5">
    <source>
        <dbReference type="Proteomes" id="UP001225378"/>
    </source>
</evidence>
<keyword evidence="5" id="KW-1185">Reference proteome</keyword>
<proteinExistence type="inferred from homology"/>
<dbReference type="InterPro" id="IPR036291">
    <property type="entry name" value="NAD(P)-bd_dom_sf"/>
</dbReference>